<dbReference type="InterPro" id="IPR050660">
    <property type="entry name" value="NEK_Ser/Thr_kinase"/>
</dbReference>
<dbReference type="GO" id="GO:0004674">
    <property type="term" value="F:protein serine/threonine kinase activity"/>
    <property type="evidence" value="ECO:0007669"/>
    <property type="project" value="UniProtKB-KW"/>
</dbReference>
<name>A0A7Y4IJJ0_MYXXA</name>
<feature type="domain" description="Protein kinase" evidence="10">
    <location>
        <begin position="19"/>
        <end position="287"/>
    </location>
</feature>
<protein>
    <recommendedName>
        <fullName evidence="1">non-specific serine/threonine protein kinase</fullName>
        <ecNumber evidence="1">2.7.11.1</ecNumber>
    </recommendedName>
</protein>
<dbReference type="SUPFAM" id="SSF56112">
    <property type="entry name" value="Protein kinase-like (PK-like)"/>
    <property type="match status" value="1"/>
</dbReference>
<accession>A0A7Y4IJJ0</accession>
<reference evidence="11 12" key="1">
    <citation type="submission" date="2020-05" db="EMBL/GenBank/DDBJ databases">
        <authorList>
            <person name="Whitworth D."/>
        </authorList>
    </citation>
    <scope>NUCLEOTIDE SEQUENCE [LARGE SCALE GENOMIC DNA]</scope>
    <source>
        <strain evidence="11 12">AM005</strain>
    </source>
</reference>
<evidence type="ECO:0000256" key="7">
    <source>
        <dbReference type="ARBA" id="ARBA00047899"/>
    </source>
</evidence>
<evidence type="ECO:0000313" key="12">
    <source>
        <dbReference type="Proteomes" id="UP000533080"/>
    </source>
</evidence>
<keyword evidence="4" id="KW-0547">Nucleotide-binding</keyword>
<evidence type="ECO:0000256" key="4">
    <source>
        <dbReference type="ARBA" id="ARBA00022741"/>
    </source>
</evidence>
<dbReference type="CDD" id="cd14014">
    <property type="entry name" value="STKc_PknB_like"/>
    <property type="match status" value="1"/>
</dbReference>
<keyword evidence="3" id="KW-0808">Transferase</keyword>
<dbReference type="Gene3D" id="3.30.200.20">
    <property type="entry name" value="Phosphorylase Kinase, domain 1"/>
    <property type="match status" value="1"/>
</dbReference>
<dbReference type="EMBL" id="JABFNT010000057">
    <property type="protein sequence ID" value="NOJ80407.1"/>
    <property type="molecule type" value="Genomic_DNA"/>
</dbReference>
<dbReference type="RefSeq" id="WP_171442577.1">
    <property type="nucleotide sequence ID" value="NZ_JABFNS010000009.1"/>
</dbReference>
<organism evidence="11 12">
    <name type="scientific">Myxococcus xanthus</name>
    <dbReference type="NCBI Taxonomy" id="34"/>
    <lineage>
        <taxon>Bacteria</taxon>
        <taxon>Pseudomonadati</taxon>
        <taxon>Myxococcota</taxon>
        <taxon>Myxococcia</taxon>
        <taxon>Myxococcales</taxon>
        <taxon>Cystobacterineae</taxon>
        <taxon>Myxococcaceae</taxon>
        <taxon>Myxococcus</taxon>
    </lineage>
</organism>
<feature type="compositionally biased region" description="Low complexity" evidence="9">
    <location>
        <begin position="447"/>
        <end position="487"/>
    </location>
</feature>
<dbReference type="Proteomes" id="UP000533080">
    <property type="component" value="Unassembled WGS sequence"/>
</dbReference>
<evidence type="ECO:0000256" key="6">
    <source>
        <dbReference type="ARBA" id="ARBA00022840"/>
    </source>
</evidence>
<evidence type="ECO:0000256" key="2">
    <source>
        <dbReference type="ARBA" id="ARBA00022527"/>
    </source>
</evidence>
<dbReference type="InterPro" id="IPR000719">
    <property type="entry name" value="Prot_kinase_dom"/>
</dbReference>
<keyword evidence="5 11" id="KW-0418">Kinase</keyword>
<dbReference type="InterPro" id="IPR008271">
    <property type="entry name" value="Ser/Thr_kinase_AS"/>
</dbReference>
<dbReference type="PROSITE" id="PS00108">
    <property type="entry name" value="PROTEIN_KINASE_ST"/>
    <property type="match status" value="1"/>
</dbReference>
<evidence type="ECO:0000256" key="9">
    <source>
        <dbReference type="SAM" id="MobiDB-lite"/>
    </source>
</evidence>
<evidence type="ECO:0000256" key="3">
    <source>
        <dbReference type="ARBA" id="ARBA00022679"/>
    </source>
</evidence>
<evidence type="ECO:0000259" key="10">
    <source>
        <dbReference type="PROSITE" id="PS50011"/>
    </source>
</evidence>
<sequence length="650" mass="68956">MRDNGPPAVLSPGDVVKGYTVVRHLDRGGFGTVYLATNDGQPCALKLVERQRVEGRVEREIAILLSLKHPNVVGLRGFSYWQLGEREFALIAMEYVEGRKLGVWVTEENPSARRIAEVTLDLARALTASHAAGVVHRDVKDANVMVRDADGLAVLVDYGIGDYKGAPGVTQSLLPPGTMEYRPPEAWLFMRKHLGQQSGARYVSVPSDDMWALGTVLYRLLTARLPFDAGTDAEYVEGVMGKSPVPPHLVNRFVPERLSQLCMRLLEKEPAARPTASAVCAALEELLPGAEGEAWDTPLFDTYGPNSATTENEGKVEGFARWAKRPLRQMRRGKAPGLELLGEGMPAALPPEAPLAPAALRPVEAHLPGLVLEAGVGAEAAMDADAAQQAAPVAPVVEVERRSLFSRLRMGRVLGAGLLAMALASGAYFSQRTASPQPQADPGQEVAAYAKKPQAAPAAAPTGPEATPAAVAPPATLPKVTATVTTPQNDTPSSPPAPAKKAARSVRSALATTALCGALACSGPQVRPAPDPEPCPAGSAKGMKMLGMDIGDDAGASFIRGDQRYVTVREGTAQIILGSDKATLSGRLVIADRVYVRLTRARFRGESFPVCLEVLDTSRNRGLEIEGGGGDSGKARVYSAIWVKAVSEFE</sequence>
<gene>
    <name evidence="11" type="ORF">HNV28_19065</name>
</gene>
<comment type="caution">
    <text evidence="11">The sequence shown here is derived from an EMBL/GenBank/DDBJ whole genome shotgun (WGS) entry which is preliminary data.</text>
</comment>
<keyword evidence="2" id="KW-0723">Serine/threonine-protein kinase</keyword>
<dbReference type="PROSITE" id="PS50011">
    <property type="entry name" value="PROTEIN_KINASE_DOM"/>
    <property type="match status" value="1"/>
</dbReference>
<comment type="catalytic activity">
    <reaction evidence="7">
        <text>L-threonyl-[protein] + ATP = O-phospho-L-threonyl-[protein] + ADP + H(+)</text>
        <dbReference type="Rhea" id="RHEA:46608"/>
        <dbReference type="Rhea" id="RHEA-COMP:11060"/>
        <dbReference type="Rhea" id="RHEA-COMP:11605"/>
        <dbReference type="ChEBI" id="CHEBI:15378"/>
        <dbReference type="ChEBI" id="CHEBI:30013"/>
        <dbReference type="ChEBI" id="CHEBI:30616"/>
        <dbReference type="ChEBI" id="CHEBI:61977"/>
        <dbReference type="ChEBI" id="CHEBI:456216"/>
        <dbReference type="EC" id="2.7.11.1"/>
    </reaction>
</comment>
<dbReference type="AlphaFoldDB" id="A0A7Y4IJJ0"/>
<evidence type="ECO:0000313" key="11">
    <source>
        <dbReference type="EMBL" id="NOJ80407.1"/>
    </source>
</evidence>
<comment type="catalytic activity">
    <reaction evidence="8">
        <text>L-seryl-[protein] + ATP = O-phospho-L-seryl-[protein] + ADP + H(+)</text>
        <dbReference type="Rhea" id="RHEA:17989"/>
        <dbReference type="Rhea" id="RHEA-COMP:9863"/>
        <dbReference type="Rhea" id="RHEA-COMP:11604"/>
        <dbReference type="ChEBI" id="CHEBI:15378"/>
        <dbReference type="ChEBI" id="CHEBI:29999"/>
        <dbReference type="ChEBI" id="CHEBI:30616"/>
        <dbReference type="ChEBI" id="CHEBI:83421"/>
        <dbReference type="ChEBI" id="CHEBI:456216"/>
        <dbReference type="EC" id="2.7.11.1"/>
    </reaction>
</comment>
<evidence type="ECO:0000256" key="8">
    <source>
        <dbReference type="ARBA" id="ARBA00048679"/>
    </source>
</evidence>
<dbReference type="GO" id="GO:0005524">
    <property type="term" value="F:ATP binding"/>
    <property type="evidence" value="ECO:0007669"/>
    <property type="project" value="UniProtKB-KW"/>
</dbReference>
<dbReference type="SMART" id="SM00220">
    <property type="entry name" value="S_TKc"/>
    <property type="match status" value="1"/>
</dbReference>
<dbReference type="EC" id="2.7.11.1" evidence="1"/>
<evidence type="ECO:0000256" key="1">
    <source>
        <dbReference type="ARBA" id="ARBA00012513"/>
    </source>
</evidence>
<feature type="region of interest" description="Disordered" evidence="9">
    <location>
        <begin position="433"/>
        <end position="504"/>
    </location>
</feature>
<evidence type="ECO:0000256" key="5">
    <source>
        <dbReference type="ARBA" id="ARBA00022777"/>
    </source>
</evidence>
<keyword evidence="6" id="KW-0067">ATP-binding</keyword>
<dbReference type="Pfam" id="PF00069">
    <property type="entry name" value="Pkinase"/>
    <property type="match status" value="1"/>
</dbReference>
<dbReference type="InterPro" id="IPR011009">
    <property type="entry name" value="Kinase-like_dom_sf"/>
</dbReference>
<dbReference type="PANTHER" id="PTHR43671:SF98">
    <property type="entry name" value="SERINE_THREONINE-PROTEIN KINASE NEK11"/>
    <property type="match status" value="1"/>
</dbReference>
<proteinExistence type="predicted"/>
<dbReference type="Gene3D" id="1.10.510.10">
    <property type="entry name" value="Transferase(Phosphotransferase) domain 1"/>
    <property type="match status" value="1"/>
</dbReference>
<dbReference type="PANTHER" id="PTHR43671">
    <property type="entry name" value="SERINE/THREONINE-PROTEIN KINASE NEK"/>
    <property type="match status" value="1"/>
</dbReference>